<accession>A0A9P3LJA6</accession>
<dbReference type="Proteomes" id="UP000703269">
    <property type="component" value="Unassembled WGS sequence"/>
</dbReference>
<dbReference type="AlphaFoldDB" id="A0A9P3LJA6"/>
<feature type="region of interest" description="Disordered" evidence="1">
    <location>
        <begin position="45"/>
        <end position="111"/>
    </location>
</feature>
<protein>
    <submittedName>
        <fullName evidence="2">Uncharacterized protein</fullName>
    </submittedName>
</protein>
<feature type="compositionally biased region" description="Basic and acidic residues" evidence="1">
    <location>
        <begin position="81"/>
        <end position="91"/>
    </location>
</feature>
<dbReference type="EMBL" id="BPQB01000067">
    <property type="protein sequence ID" value="GJE97093.1"/>
    <property type="molecule type" value="Genomic_DNA"/>
</dbReference>
<evidence type="ECO:0000313" key="3">
    <source>
        <dbReference type="Proteomes" id="UP000703269"/>
    </source>
</evidence>
<sequence>MSSSPGTRSSDRANSACTEIERVSRTAYMRYSSVQAILLPTLATPSFSSSSTSLSRTQTPACCRRRADPDQGLTSCRCRTRRPENENERSSKCRAIRTRADAEGEGDGSSEQLRFTVKRHFAPWLHATKLRTLRNWQPSHHRSLQRLLAQLQ</sequence>
<evidence type="ECO:0000313" key="2">
    <source>
        <dbReference type="EMBL" id="GJE97093.1"/>
    </source>
</evidence>
<evidence type="ECO:0000256" key="1">
    <source>
        <dbReference type="SAM" id="MobiDB-lite"/>
    </source>
</evidence>
<feature type="compositionally biased region" description="Low complexity" evidence="1">
    <location>
        <begin position="45"/>
        <end position="60"/>
    </location>
</feature>
<name>A0A9P3LJA6_9APHY</name>
<keyword evidence="3" id="KW-1185">Reference proteome</keyword>
<gene>
    <name evidence="2" type="ORF">PsYK624_133030</name>
</gene>
<reference evidence="2 3" key="1">
    <citation type="submission" date="2021-08" db="EMBL/GenBank/DDBJ databases">
        <title>Draft Genome Sequence of Phanerochaete sordida strain YK-624.</title>
        <authorList>
            <person name="Mori T."/>
            <person name="Dohra H."/>
            <person name="Suzuki T."/>
            <person name="Kawagishi H."/>
            <person name="Hirai H."/>
        </authorList>
    </citation>
    <scope>NUCLEOTIDE SEQUENCE [LARGE SCALE GENOMIC DNA]</scope>
    <source>
        <strain evidence="2 3">YK-624</strain>
    </source>
</reference>
<organism evidence="2 3">
    <name type="scientific">Phanerochaete sordida</name>
    <dbReference type="NCBI Taxonomy" id="48140"/>
    <lineage>
        <taxon>Eukaryota</taxon>
        <taxon>Fungi</taxon>
        <taxon>Dikarya</taxon>
        <taxon>Basidiomycota</taxon>
        <taxon>Agaricomycotina</taxon>
        <taxon>Agaricomycetes</taxon>
        <taxon>Polyporales</taxon>
        <taxon>Phanerochaetaceae</taxon>
        <taxon>Phanerochaete</taxon>
    </lineage>
</organism>
<comment type="caution">
    <text evidence="2">The sequence shown here is derived from an EMBL/GenBank/DDBJ whole genome shotgun (WGS) entry which is preliminary data.</text>
</comment>
<proteinExistence type="predicted"/>